<evidence type="ECO:0000313" key="11">
    <source>
        <dbReference type="Proteomes" id="UP000004200"/>
    </source>
</evidence>
<evidence type="ECO:0000259" key="9">
    <source>
        <dbReference type="Pfam" id="PF11984"/>
    </source>
</evidence>
<feature type="transmembrane region" description="Helical" evidence="8">
    <location>
        <begin position="37"/>
        <end position="54"/>
    </location>
</feature>
<dbReference type="InterPro" id="IPR014263">
    <property type="entry name" value="Methanolan_biosynth_EpsI"/>
</dbReference>
<proteinExistence type="predicted"/>
<dbReference type="OrthoDB" id="9797363at2"/>
<dbReference type="EMBL" id="AFWT01000036">
    <property type="protein sequence ID" value="EGV28495.1"/>
    <property type="molecule type" value="Genomic_DNA"/>
</dbReference>
<feature type="transmembrane region" description="Helical" evidence="8">
    <location>
        <begin position="104"/>
        <end position="126"/>
    </location>
</feature>
<dbReference type="AlphaFoldDB" id="G2E610"/>
<feature type="transmembrane region" description="Helical" evidence="8">
    <location>
        <begin position="244"/>
        <end position="266"/>
    </location>
</feature>
<dbReference type="GO" id="GO:0006508">
    <property type="term" value="P:proteolysis"/>
    <property type="evidence" value="ECO:0007669"/>
    <property type="project" value="UniProtKB-KW"/>
</dbReference>
<keyword evidence="11" id="KW-1185">Reference proteome</keyword>
<dbReference type="eggNOG" id="COG1269">
    <property type="taxonomic scope" value="Bacteria"/>
</dbReference>
<dbReference type="InterPro" id="IPR026392">
    <property type="entry name" value="Exo/Archaeosortase_dom"/>
</dbReference>
<comment type="subcellular location">
    <subcellularLocation>
        <location evidence="1">Cell membrane</location>
        <topology evidence="1">Multi-pass membrane protein</topology>
    </subcellularLocation>
</comment>
<feature type="transmembrane region" description="Helical" evidence="8">
    <location>
        <begin position="205"/>
        <end position="232"/>
    </location>
</feature>
<keyword evidence="6 8" id="KW-1133">Transmembrane helix</keyword>
<protein>
    <submittedName>
        <fullName evidence="10">Exosortase 1</fullName>
    </submittedName>
</protein>
<dbReference type="InterPro" id="IPR013426">
    <property type="entry name" value="EpsH-like"/>
</dbReference>
<evidence type="ECO:0000256" key="1">
    <source>
        <dbReference type="ARBA" id="ARBA00004651"/>
    </source>
</evidence>
<feature type="domain" description="Methanolan biosynthesis EpsI" evidence="9">
    <location>
        <begin position="303"/>
        <end position="500"/>
    </location>
</feature>
<accession>G2E610</accession>
<dbReference type="NCBIfam" id="TIGR02914">
    <property type="entry name" value="EpsI_fam"/>
    <property type="match status" value="1"/>
</dbReference>
<evidence type="ECO:0000256" key="8">
    <source>
        <dbReference type="SAM" id="Phobius"/>
    </source>
</evidence>
<dbReference type="Pfam" id="PF09721">
    <property type="entry name" value="Exosortase_EpsH"/>
    <property type="match status" value="1"/>
</dbReference>
<evidence type="ECO:0000256" key="4">
    <source>
        <dbReference type="ARBA" id="ARBA00022692"/>
    </source>
</evidence>
<dbReference type="NCBIfam" id="TIGR04178">
    <property type="entry name" value="exo_archaeo"/>
    <property type="match status" value="1"/>
</dbReference>
<keyword evidence="2" id="KW-1003">Cell membrane</keyword>
<dbReference type="PATRIC" id="fig|765913.3.peg.3786"/>
<dbReference type="Proteomes" id="UP000004200">
    <property type="component" value="Unassembled WGS sequence"/>
</dbReference>
<dbReference type="NCBIfam" id="TIGR02602">
    <property type="entry name" value="8TM_EpsH"/>
    <property type="match status" value="1"/>
</dbReference>
<reference evidence="10 11" key="1">
    <citation type="submission" date="2011-06" db="EMBL/GenBank/DDBJ databases">
        <title>The draft genome of Thiorhodococcus drewsii AZ1.</title>
        <authorList>
            <consortium name="US DOE Joint Genome Institute (JGI-PGF)"/>
            <person name="Lucas S."/>
            <person name="Han J."/>
            <person name="Lapidus A."/>
            <person name="Cheng J.-F."/>
            <person name="Goodwin L."/>
            <person name="Pitluck S."/>
            <person name="Peters L."/>
            <person name="Land M.L."/>
            <person name="Hauser L."/>
            <person name="Vogl K."/>
            <person name="Liu Z."/>
            <person name="Imhoff J."/>
            <person name="Thiel V."/>
            <person name="Frigaard N.-U."/>
            <person name="Bryant D.A."/>
            <person name="Woyke T.J."/>
        </authorList>
    </citation>
    <scope>NUCLEOTIDE SEQUENCE [LARGE SCALE GENOMIC DNA]</scope>
    <source>
        <strain evidence="10 11">AZ1</strain>
    </source>
</reference>
<keyword evidence="4 8" id="KW-0812">Transmembrane</keyword>
<dbReference type="GO" id="GO:0008233">
    <property type="term" value="F:peptidase activity"/>
    <property type="evidence" value="ECO:0007669"/>
    <property type="project" value="UniProtKB-KW"/>
</dbReference>
<keyword evidence="3" id="KW-0645">Protease</keyword>
<dbReference type="NCBIfam" id="TIGR03109">
    <property type="entry name" value="exosort_XrtA"/>
    <property type="match status" value="1"/>
</dbReference>
<dbReference type="Pfam" id="PF11984">
    <property type="entry name" value="DUF3485"/>
    <property type="match status" value="1"/>
</dbReference>
<dbReference type="RefSeq" id="WP_007042436.1">
    <property type="nucleotide sequence ID" value="NZ_AFWT01000036.1"/>
</dbReference>
<feature type="transmembrane region" description="Helical" evidence="8">
    <location>
        <begin position="179"/>
        <end position="198"/>
    </location>
</feature>
<evidence type="ECO:0000256" key="2">
    <source>
        <dbReference type="ARBA" id="ARBA00022475"/>
    </source>
</evidence>
<dbReference type="STRING" id="765913.ThidrDRAFT_3723"/>
<evidence type="ECO:0000256" key="6">
    <source>
        <dbReference type="ARBA" id="ARBA00022989"/>
    </source>
</evidence>
<keyword evidence="7 8" id="KW-0472">Membrane</keyword>
<sequence length="511" mass="56814">MTRRLHIVVLLLMLALLLAALWPTFVSIVGIWYRSDTFTHGFLVLPIVGVLIWHQRHRLARVCYRSDWRALPLVLLLGLGWLLARLTDVLVIEQFAAVAMVPMLVWLVLGIRALLALAFPLGFLFFAVPFGDWLVGPLMDLTASVTVSLLRVSGFPVYSEGTFFSIPSGDWSVVRACSGIRYLIASVFLGVLIAYVLYQSIWRRLAFIALSIVFPILANGLRAYLIVLIAHFSGMKLAVGVDHLIYGWVFFGFVILCMVSIGYLWVERGDTGGASRSEAMRPAGPLLSSSVKRDGLIIAFGALILIGFPWLGSELSARKVPASALADFAFPPQVAAWRQGGDAKEDTDWNPVFQRPTAIMSRVYTLGTDRVVLYWIPYLSGSGELINSENRLAPEKDSAWRVVEQKPAVVALPETTDLEVIESRLESYSQSLLVWSWYRINGRETASAAKAKLLEAWTLASGRRLNESAWIIAVEVDIDVSAARDSARRFAQDLQAVLSQEPSQARSRYPW</sequence>
<dbReference type="InterPro" id="IPR017540">
    <property type="entry name" value="Exosortase-1"/>
</dbReference>
<name>G2E610_9GAMM</name>
<gene>
    <name evidence="10" type="ORF">ThidrDRAFT_3723</name>
</gene>
<feature type="transmembrane region" description="Helical" evidence="8">
    <location>
        <begin position="66"/>
        <end position="84"/>
    </location>
</feature>
<feature type="transmembrane region" description="Helical" evidence="8">
    <location>
        <begin position="295"/>
        <end position="312"/>
    </location>
</feature>
<dbReference type="InterPro" id="IPR019127">
    <property type="entry name" value="Exosortase"/>
</dbReference>
<evidence type="ECO:0000256" key="7">
    <source>
        <dbReference type="ARBA" id="ARBA00023136"/>
    </source>
</evidence>
<evidence type="ECO:0000256" key="3">
    <source>
        <dbReference type="ARBA" id="ARBA00022670"/>
    </source>
</evidence>
<organism evidence="10 11">
    <name type="scientific">Thiorhodococcus drewsii AZ1</name>
    <dbReference type="NCBI Taxonomy" id="765913"/>
    <lineage>
        <taxon>Bacteria</taxon>
        <taxon>Pseudomonadati</taxon>
        <taxon>Pseudomonadota</taxon>
        <taxon>Gammaproteobacteria</taxon>
        <taxon>Chromatiales</taxon>
        <taxon>Chromatiaceae</taxon>
        <taxon>Thiorhodococcus</taxon>
    </lineage>
</organism>
<keyword evidence="5" id="KW-0378">Hydrolase</keyword>
<comment type="caution">
    <text evidence="10">The sequence shown here is derived from an EMBL/GenBank/DDBJ whole genome shotgun (WGS) entry which is preliminary data.</text>
</comment>
<evidence type="ECO:0000256" key="5">
    <source>
        <dbReference type="ARBA" id="ARBA00022801"/>
    </source>
</evidence>
<dbReference type="GO" id="GO:0005886">
    <property type="term" value="C:plasma membrane"/>
    <property type="evidence" value="ECO:0007669"/>
    <property type="project" value="UniProtKB-SubCell"/>
</dbReference>
<evidence type="ECO:0000313" key="10">
    <source>
        <dbReference type="EMBL" id="EGV28495.1"/>
    </source>
</evidence>